<dbReference type="SMART" id="SM01298">
    <property type="entry name" value="KapB"/>
    <property type="match status" value="1"/>
</dbReference>
<sequence>MDERTSLSIGDIVKATYKTGEYIGELTELSAPRGVVKILAVIKHPTQGDLHRMYEADVAFFHQRRALSYTEKALVPLNAIEPYTGSIPPYKESLRKALELEMEMLSRTEQWARLSLEQLELLKKDYAF</sequence>
<gene>
    <name evidence="1" type="ORF">ACFSUF_15530</name>
</gene>
<dbReference type="GO" id="GO:0016301">
    <property type="term" value="F:kinase activity"/>
    <property type="evidence" value="ECO:0007669"/>
    <property type="project" value="UniProtKB-KW"/>
</dbReference>
<proteinExistence type="predicted"/>
<reference evidence="2" key="1">
    <citation type="journal article" date="2019" name="Int. J. Syst. Evol. Microbiol.">
        <title>The Global Catalogue of Microorganisms (GCM) 10K type strain sequencing project: providing services to taxonomists for standard genome sequencing and annotation.</title>
        <authorList>
            <consortium name="The Broad Institute Genomics Platform"/>
            <consortium name="The Broad Institute Genome Sequencing Center for Infectious Disease"/>
            <person name="Wu L."/>
            <person name="Ma J."/>
        </authorList>
    </citation>
    <scope>NUCLEOTIDE SEQUENCE [LARGE SCALE GENOMIC DNA]</scope>
    <source>
        <strain evidence="2">KCTC 3950</strain>
    </source>
</reference>
<keyword evidence="1" id="KW-0808">Transferase</keyword>
<dbReference type="Gene3D" id="2.30.30.430">
    <property type="entry name" value="Kinase associated protein B domain"/>
    <property type="match status" value="1"/>
</dbReference>
<keyword evidence="2" id="KW-1185">Reference proteome</keyword>
<dbReference type="RefSeq" id="WP_377604031.1">
    <property type="nucleotide sequence ID" value="NZ_JBHUME010000009.1"/>
</dbReference>
<dbReference type="InterPro" id="IPR038080">
    <property type="entry name" value="KapB_sf"/>
</dbReference>
<dbReference type="Proteomes" id="UP001597541">
    <property type="component" value="Unassembled WGS sequence"/>
</dbReference>
<protein>
    <submittedName>
        <fullName evidence="1">Kinase-associated lipoprotein B</fullName>
    </submittedName>
</protein>
<keyword evidence="1" id="KW-0449">Lipoprotein</keyword>
<keyword evidence="1" id="KW-0418">Kinase</keyword>
<dbReference type="EMBL" id="JBHUME010000009">
    <property type="protein sequence ID" value="MFD2613827.1"/>
    <property type="molecule type" value="Genomic_DNA"/>
</dbReference>
<dbReference type="SUPFAM" id="SSF141251">
    <property type="entry name" value="Kinase-associated protein B-like"/>
    <property type="match status" value="1"/>
</dbReference>
<evidence type="ECO:0000313" key="1">
    <source>
        <dbReference type="EMBL" id="MFD2613827.1"/>
    </source>
</evidence>
<organism evidence="1 2">
    <name type="scientific">Paenibacillus gansuensis</name>
    <dbReference type="NCBI Taxonomy" id="306542"/>
    <lineage>
        <taxon>Bacteria</taxon>
        <taxon>Bacillati</taxon>
        <taxon>Bacillota</taxon>
        <taxon>Bacilli</taxon>
        <taxon>Bacillales</taxon>
        <taxon>Paenibacillaceae</taxon>
        <taxon>Paenibacillus</taxon>
    </lineage>
</organism>
<name>A0ABW5PIH4_9BACL</name>
<evidence type="ECO:0000313" key="2">
    <source>
        <dbReference type="Proteomes" id="UP001597541"/>
    </source>
</evidence>
<dbReference type="InterPro" id="IPR014916">
    <property type="entry name" value="KapB"/>
</dbReference>
<comment type="caution">
    <text evidence="1">The sequence shown here is derived from an EMBL/GenBank/DDBJ whole genome shotgun (WGS) entry which is preliminary data.</text>
</comment>
<accession>A0ABW5PIH4</accession>
<dbReference type="Pfam" id="PF08810">
    <property type="entry name" value="KapB"/>
    <property type="match status" value="1"/>
</dbReference>